<dbReference type="RefSeq" id="WP_164128224.1">
    <property type="nucleotide sequence ID" value="NZ_JAAGOX010000007.1"/>
</dbReference>
<dbReference type="PANTHER" id="PTHR33375:SF1">
    <property type="entry name" value="CHROMOSOME-PARTITIONING PROTEIN PARB-RELATED"/>
    <property type="match status" value="1"/>
</dbReference>
<feature type="compositionally biased region" description="Pro residues" evidence="1">
    <location>
        <begin position="288"/>
        <end position="301"/>
    </location>
</feature>
<dbReference type="AlphaFoldDB" id="A0A6B2NM03"/>
<dbReference type="GO" id="GO:0007059">
    <property type="term" value="P:chromosome segregation"/>
    <property type="evidence" value="ECO:0007669"/>
    <property type="project" value="TreeGrafter"/>
</dbReference>
<accession>A0A6B2NM03</accession>
<evidence type="ECO:0000256" key="1">
    <source>
        <dbReference type="SAM" id="MobiDB-lite"/>
    </source>
</evidence>
<dbReference type="InterPro" id="IPR036086">
    <property type="entry name" value="ParB/Sulfiredoxin_sf"/>
</dbReference>
<feature type="domain" description="ParB-like N-terminal" evidence="2">
    <location>
        <begin position="70"/>
        <end position="173"/>
    </location>
</feature>
<name>A0A6B2NM03_9RHOB</name>
<dbReference type="CDD" id="cd16405">
    <property type="entry name" value="RepB_like_N"/>
    <property type="match status" value="1"/>
</dbReference>
<feature type="region of interest" description="Disordered" evidence="1">
    <location>
        <begin position="1"/>
        <end position="27"/>
    </location>
</feature>
<protein>
    <submittedName>
        <fullName evidence="3">ParB N-terminal domain-containing protein</fullName>
    </submittedName>
</protein>
<proteinExistence type="predicted"/>
<evidence type="ECO:0000259" key="2">
    <source>
        <dbReference type="SMART" id="SM00470"/>
    </source>
</evidence>
<dbReference type="InterPro" id="IPR003115">
    <property type="entry name" value="ParB_N"/>
</dbReference>
<gene>
    <name evidence="3" type="ORF">G0P99_04720</name>
</gene>
<dbReference type="GO" id="GO:0005694">
    <property type="term" value="C:chromosome"/>
    <property type="evidence" value="ECO:0007669"/>
    <property type="project" value="TreeGrafter"/>
</dbReference>
<comment type="caution">
    <text evidence="3">The sequence shown here is derived from an EMBL/GenBank/DDBJ whole genome shotgun (WGS) entry which is preliminary data.</text>
</comment>
<dbReference type="InterPro" id="IPR050336">
    <property type="entry name" value="Chromosome_partition/occlusion"/>
</dbReference>
<dbReference type="InterPro" id="IPR037972">
    <property type="entry name" value="RepB_N"/>
</dbReference>
<dbReference type="Gene3D" id="3.90.1530.30">
    <property type="match status" value="1"/>
</dbReference>
<evidence type="ECO:0000313" key="3">
    <source>
        <dbReference type="EMBL" id="NDW44250.1"/>
    </source>
</evidence>
<feature type="region of interest" description="Disordered" evidence="1">
    <location>
        <begin position="283"/>
        <end position="315"/>
    </location>
</feature>
<organism evidence="3">
    <name type="scientific">Ruegeria sp. PrR005</name>
    <dbReference type="NCBI Taxonomy" id="2706882"/>
    <lineage>
        <taxon>Bacteria</taxon>
        <taxon>Pseudomonadati</taxon>
        <taxon>Pseudomonadota</taxon>
        <taxon>Alphaproteobacteria</taxon>
        <taxon>Rhodobacterales</taxon>
        <taxon>Roseobacteraceae</taxon>
        <taxon>Ruegeria</taxon>
    </lineage>
</organism>
<dbReference type="EMBL" id="JAAGOX010000007">
    <property type="protein sequence ID" value="NDW44250.1"/>
    <property type="molecule type" value="Genomic_DNA"/>
</dbReference>
<dbReference type="SMART" id="SM00470">
    <property type="entry name" value="ParB"/>
    <property type="match status" value="1"/>
</dbReference>
<dbReference type="Pfam" id="PF02195">
    <property type="entry name" value="ParB_N"/>
    <property type="match status" value="1"/>
</dbReference>
<sequence length="358" mass="39521">MAKRKRLSPAQPVFMDGPVPGQRAPETKSMPLGAGQAPIAQVAGDASARAALDEMSQAMAAARSQGRMIELLPLDVIDERHLVRDRLEQNEEEMTALLDSLRARGQQMPVEVVPLPDPAGGRTHGLISGWRRLTALRRLYKETLDPKFATVRAMVIAPETAQDAYVAMVEENEIRVNLSHYERARIAVRAMKEGVYPNQRAALQGLFGNTTRSRRSKIGTFILLVEAFDAVLYFPSAISEKLGLALAREMVRDPGFTDQLKTRLQDSPRDSAPAEMRILAQALTERQAPPPPLADPEPPARPRLRSTAQNPAAGERIVTQVTQGIEMRFTPDQGRIELVGDGVSERLAEMLEDWLKSL</sequence>
<dbReference type="SUPFAM" id="SSF110849">
    <property type="entry name" value="ParB/Sulfiredoxin"/>
    <property type="match status" value="1"/>
</dbReference>
<dbReference type="PANTHER" id="PTHR33375">
    <property type="entry name" value="CHROMOSOME-PARTITIONING PROTEIN PARB-RELATED"/>
    <property type="match status" value="1"/>
</dbReference>
<reference evidence="3" key="1">
    <citation type="submission" date="2020-02" db="EMBL/GenBank/DDBJ databases">
        <title>Delineation of the pyrene-degrading pathway in Roseobacter clade bacteria by genomic analysis.</title>
        <authorList>
            <person name="Zhou H."/>
            <person name="Wang H."/>
        </authorList>
    </citation>
    <scope>NUCLEOTIDE SEQUENCE</scope>
    <source>
        <strain evidence="3">PrR005</strain>
    </source>
</reference>